<organism evidence="1 2">
    <name type="scientific">Ovis ammon polii x Ovis aries</name>
    <dbReference type="NCBI Taxonomy" id="2918886"/>
    <lineage>
        <taxon>Eukaryota</taxon>
        <taxon>Metazoa</taxon>
        <taxon>Chordata</taxon>
        <taxon>Craniata</taxon>
        <taxon>Vertebrata</taxon>
        <taxon>Euteleostomi</taxon>
        <taxon>Mammalia</taxon>
        <taxon>Eutheria</taxon>
        <taxon>Laurasiatheria</taxon>
        <taxon>Artiodactyla</taxon>
        <taxon>Ruminantia</taxon>
        <taxon>Pecora</taxon>
        <taxon>Bovidae</taxon>
        <taxon>Caprinae</taxon>
        <taxon>Ovis</taxon>
    </lineage>
</organism>
<protein>
    <submittedName>
        <fullName evidence="1">Uncharacterized protein</fullName>
    </submittedName>
</protein>
<comment type="caution">
    <text evidence="1">The sequence shown here is derived from an EMBL/GenBank/DDBJ whole genome shotgun (WGS) entry which is preliminary data.</text>
</comment>
<name>A0ACB9UM29_9CETA</name>
<keyword evidence="2" id="KW-1185">Reference proteome</keyword>
<sequence length="1571" mass="177571">MQQQAVTGPAQVTAFLQLSTRDGPGPEWSTCSQGPSWGRAAQKRKDTGPGQNPRTRSSASWGQTRILEAFASSLIQRNVLMKKDIPNLTKYQIILARDQFRKNPSPNIVGIQQGIIEGEFAICISLYHGYELLQQMGMRSLYFFLCGIMDGTKGMTRVRNELSRNADFMKLYDHLDSMFAHTRSTSASGISAIQKGGKDKKFCYSHPKLKKLEEVVVEHFKSWNAQKTSDKKCDETRVMIFSSFRDSVQEIAEMLLPHQPVIRVMTFVGHASGKSMKGFTQKEQLEVVKQFRSGGYNTLVSTCVGEEGLDIGEVDLIICFDAQKSPIRLIQRMGRTGRRRQGRIVVILAEGREERTYNQSQCNKRSIYKAISGNRQVLHFYQGSPRMVPDEVNPQLHKMFITHGVYEPEKPSRNLQRKSSIFSYRSGIKQSNSKDDWFLSEEEFKLWNRRYRLRDTDEIQEITLPQVQFLSLHNEENRPGECSYESEIKPFLRMEDVSSGSSAPRNEYNPFANGTFTNNRKSSFAKNINYGKSVSITESEEKCAEIFKQIPIKSTKIPSLKKKASENLKKDQPKKENKDADMEPLDTYDSSTAEHILQVDLRNGKRASDTGDVTATCTVSENGGNPSCGLLTDGQFTNKSTNSFTGNFFDSGYNSFSDEKSFSSSLFLSFEDELDTAKTDDQFFNCHSLTKEVLANVERFLSHSPPPLSGLSDLEYEISEGSALENSVFLPYSECLQNDISTNLMSHSAVSSQQNLELNSLTFITHPSEKSCLCGTTNDKISDESSFCDSDKVHKDSKNEHLVSNNQIQINVGPSKDFAEEKNHDVDNSDLPILHTAQDESLLLFEDVNTEFNVSPPPLNSKCESLCISDRTAVSEMAPVSQFFISDELLLENDSEPQDQIVCDTNSWKSHEGLRGIHEGKLNNDENSFDCSKDLFSVTFDLGFCSTGSEDEVMDHASDTNNKILDDLPGRRLDIKQINGTNWVSNQAVMSGAHVDNSAMKRIEMAKKSGSNMGKVNLHSFKETLNSTFGDSGLSTEKYKSKKQINLHRSCHSTEDEQLSSHESEDDAIFRRKSKKTKGNVLESPENQKNSEVDSPLQVVKKRRVPPNRLDLSSSDESDNFHKRDPQSEDFKDHKRNAKRSIKVRKRQNHLKLIARKFLDEEAELSQEDAEYVSSDENDGSENEQDSSLLDFLNDETQLSQAINDSEMRAVYMKSVRSPLMSNRYKMVHKKHNNINIFSQIPEQDETYLEDSFCVDEEESCKSQSSEEVCVDFNLITEDCDTNESEKYKTRRAVKLKQMKMRQNCARSKNKLSRIILLDDSSEEENGVKDKQESGTVVDPSTVPSGSSLQSRDHSNPVGNQLLNQRRQTPPNFKVPVSDVSDCKPQSRTSMESASSLFTTVEVCPLNGCDYIVSNRMVVERRSQSEMLNSITKNKLIDQIQHLQSMFERICVIVEKDREKTGDTSRMFRRTKSYDSLLTTLIGAGIRILFSSCQEETAGLLKELSLVEQRKNVGIHVPTVVNSNTCETLQFYLSIPNISYITALNMCHQFSSVKKMTNRIELPSNSETTIR</sequence>
<dbReference type="Proteomes" id="UP001057279">
    <property type="component" value="Linkage Group LG15"/>
</dbReference>
<reference evidence="1" key="1">
    <citation type="submission" date="2022-03" db="EMBL/GenBank/DDBJ databases">
        <title>Genomic analyses of argali, domestic sheep and their hybrids provide insights into chromosomal evolution, heterosis and genetic basis of agronomic traits.</title>
        <authorList>
            <person name="Li M."/>
        </authorList>
    </citation>
    <scope>NUCLEOTIDE SEQUENCE</scope>
    <source>
        <strain evidence="1">F1 hybrid</strain>
    </source>
</reference>
<dbReference type="EMBL" id="CM043040">
    <property type="protein sequence ID" value="KAI4573054.1"/>
    <property type="molecule type" value="Genomic_DNA"/>
</dbReference>
<proteinExistence type="predicted"/>
<gene>
    <name evidence="1" type="ORF">MJG53_012892</name>
</gene>
<evidence type="ECO:0000313" key="2">
    <source>
        <dbReference type="Proteomes" id="UP001057279"/>
    </source>
</evidence>
<evidence type="ECO:0000313" key="1">
    <source>
        <dbReference type="EMBL" id="KAI4573054.1"/>
    </source>
</evidence>
<accession>A0ACB9UM29</accession>